<accession>A0ABW2SN10</accession>
<keyword evidence="2" id="KW-1185">Reference proteome</keyword>
<comment type="caution">
    <text evidence="1">The sequence shown here is derived from an EMBL/GenBank/DDBJ whole genome shotgun (WGS) entry which is preliminary data.</text>
</comment>
<name>A0ABW2SN10_9ACTO</name>
<dbReference type="RefSeq" id="WP_291496457.1">
    <property type="nucleotide sequence ID" value="NZ_JBHTEF010000001.1"/>
</dbReference>
<dbReference type="Proteomes" id="UP001596527">
    <property type="component" value="Unassembled WGS sequence"/>
</dbReference>
<dbReference type="Pfam" id="PF14013">
    <property type="entry name" value="MT0933_antitox"/>
    <property type="match status" value="1"/>
</dbReference>
<organism evidence="1 2">
    <name type="scientific">Schaalia naturae</name>
    <dbReference type="NCBI Taxonomy" id="635203"/>
    <lineage>
        <taxon>Bacteria</taxon>
        <taxon>Bacillati</taxon>
        <taxon>Actinomycetota</taxon>
        <taxon>Actinomycetes</taxon>
        <taxon>Actinomycetales</taxon>
        <taxon>Actinomycetaceae</taxon>
        <taxon>Schaalia</taxon>
    </lineage>
</organism>
<evidence type="ECO:0000313" key="2">
    <source>
        <dbReference type="Proteomes" id="UP001596527"/>
    </source>
</evidence>
<proteinExistence type="predicted"/>
<gene>
    <name evidence="1" type="ORF">ACFQWG_08455</name>
</gene>
<dbReference type="EMBL" id="JBHTEF010000001">
    <property type="protein sequence ID" value="MFC7581226.1"/>
    <property type="molecule type" value="Genomic_DNA"/>
</dbReference>
<evidence type="ECO:0000313" key="1">
    <source>
        <dbReference type="EMBL" id="MFC7581226.1"/>
    </source>
</evidence>
<dbReference type="InterPro" id="IPR028037">
    <property type="entry name" value="Antitoxin_Rv0909/MT0933"/>
</dbReference>
<reference evidence="2" key="1">
    <citation type="journal article" date="2019" name="Int. J. Syst. Evol. Microbiol.">
        <title>The Global Catalogue of Microorganisms (GCM) 10K type strain sequencing project: providing services to taxonomists for standard genome sequencing and annotation.</title>
        <authorList>
            <consortium name="The Broad Institute Genomics Platform"/>
            <consortium name="The Broad Institute Genome Sequencing Center for Infectious Disease"/>
            <person name="Wu L."/>
            <person name="Ma J."/>
        </authorList>
    </citation>
    <scope>NUCLEOTIDE SEQUENCE [LARGE SCALE GENOMIC DNA]</scope>
    <source>
        <strain evidence="2">CCUG 56698</strain>
    </source>
</reference>
<sequence>MDLDDVKKTAEGLTDKARDFVQSTVKDEAATDRALDAVANAAKKVTGGSFDEKIETARAEADKRIGSE</sequence>
<protein>
    <submittedName>
        <fullName evidence="1">Rv0909 family putative TA system antitoxin</fullName>
    </submittedName>
</protein>